<sequence>MPTKSVYTVRGMSCGHCASSVTEQMTALGGVQKVDIDVASGQVVVTSQAPLALEQVSAAVTEAGFSLEPR</sequence>
<dbReference type="Proteomes" id="UP000715441">
    <property type="component" value="Unassembled WGS sequence"/>
</dbReference>
<dbReference type="Gene3D" id="3.30.70.100">
    <property type="match status" value="1"/>
</dbReference>
<accession>A0ABX1J2V0</accession>
<name>A0ABX1J2V0_9PSEU</name>
<evidence type="ECO:0000313" key="3">
    <source>
        <dbReference type="Proteomes" id="UP000715441"/>
    </source>
</evidence>
<keyword evidence="3" id="KW-1185">Reference proteome</keyword>
<feature type="domain" description="HMA" evidence="1">
    <location>
        <begin position="3"/>
        <end position="68"/>
    </location>
</feature>
<organism evidence="2 3">
    <name type="scientific">Amycolatopsis acididurans</name>
    <dbReference type="NCBI Taxonomy" id="2724524"/>
    <lineage>
        <taxon>Bacteria</taxon>
        <taxon>Bacillati</taxon>
        <taxon>Actinomycetota</taxon>
        <taxon>Actinomycetes</taxon>
        <taxon>Pseudonocardiales</taxon>
        <taxon>Pseudonocardiaceae</taxon>
        <taxon>Amycolatopsis</taxon>
    </lineage>
</organism>
<dbReference type="InterPro" id="IPR006121">
    <property type="entry name" value="HMA_dom"/>
</dbReference>
<comment type="caution">
    <text evidence="2">The sequence shown here is derived from an EMBL/GenBank/DDBJ whole genome shotgun (WGS) entry which is preliminary data.</text>
</comment>
<dbReference type="EMBL" id="JAAXLS010000007">
    <property type="protein sequence ID" value="NKQ53959.1"/>
    <property type="molecule type" value="Genomic_DNA"/>
</dbReference>
<dbReference type="RefSeq" id="WP_168515392.1">
    <property type="nucleotide sequence ID" value="NZ_JAAXLS010000007.1"/>
</dbReference>
<dbReference type="SUPFAM" id="SSF55008">
    <property type="entry name" value="HMA, heavy metal-associated domain"/>
    <property type="match status" value="1"/>
</dbReference>
<dbReference type="Pfam" id="PF00403">
    <property type="entry name" value="HMA"/>
    <property type="match status" value="1"/>
</dbReference>
<dbReference type="PROSITE" id="PS50846">
    <property type="entry name" value="HMA_2"/>
    <property type="match status" value="1"/>
</dbReference>
<proteinExistence type="predicted"/>
<dbReference type="InterPro" id="IPR036163">
    <property type="entry name" value="HMA_dom_sf"/>
</dbReference>
<protein>
    <submittedName>
        <fullName evidence="2">Heavy-metal-associated domain-containing protein</fullName>
    </submittedName>
</protein>
<reference evidence="2 3" key="1">
    <citation type="submission" date="2020-04" db="EMBL/GenBank/DDBJ databases">
        <title>Novel species.</title>
        <authorList>
            <person name="Teo W.F.A."/>
            <person name="Lipun K."/>
            <person name="Srisuk N."/>
            <person name="Duangmal K."/>
        </authorList>
    </citation>
    <scope>NUCLEOTIDE SEQUENCE [LARGE SCALE GENOMIC DNA]</scope>
    <source>
        <strain evidence="2 3">K13G38</strain>
    </source>
</reference>
<gene>
    <name evidence="2" type="ORF">HFP15_13815</name>
</gene>
<dbReference type="CDD" id="cd00371">
    <property type="entry name" value="HMA"/>
    <property type="match status" value="1"/>
</dbReference>
<evidence type="ECO:0000313" key="2">
    <source>
        <dbReference type="EMBL" id="NKQ53959.1"/>
    </source>
</evidence>
<evidence type="ECO:0000259" key="1">
    <source>
        <dbReference type="PROSITE" id="PS50846"/>
    </source>
</evidence>